<name>A0A8J6QTI2_9BACT</name>
<protein>
    <submittedName>
        <fullName evidence="2">Menaquinol oxidoreductase</fullName>
    </submittedName>
</protein>
<evidence type="ECO:0000313" key="3">
    <source>
        <dbReference type="Proteomes" id="UP000632828"/>
    </source>
</evidence>
<dbReference type="Proteomes" id="UP000632828">
    <property type="component" value="Unassembled WGS sequence"/>
</dbReference>
<keyword evidence="1" id="KW-0472">Membrane</keyword>
<gene>
    <name evidence="2" type="ORF">ICT70_14150</name>
</gene>
<keyword evidence="1" id="KW-0812">Transmembrane</keyword>
<evidence type="ECO:0000313" key="2">
    <source>
        <dbReference type="EMBL" id="MBD1401800.1"/>
    </source>
</evidence>
<feature type="transmembrane region" description="Helical" evidence="1">
    <location>
        <begin position="114"/>
        <end position="134"/>
    </location>
</feature>
<reference evidence="2" key="1">
    <citation type="submission" date="2020-09" db="EMBL/GenBank/DDBJ databases">
        <title>Pelobacter alkaliphilus sp. nov., a novel anaerobic arsenate-reducing bacterium from terrestrial mud volcano.</title>
        <authorList>
            <person name="Khomyakova M.A."/>
            <person name="Merkel A.Y."/>
            <person name="Slobodkin A.I."/>
        </authorList>
    </citation>
    <scope>NUCLEOTIDE SEQUENCE</scope>
    <source>
        <strain evidence="2">M08fum</strain>
    </source>
</reference>
<evidence type="ECO:0000256" key="1">
    <source>
        <dbReference type="SAM" id="Phobius"/>
    </source>
</evidence>
<feature type="transmembrane region" description="Helical" evidence="1">
    <location>
        <begin position="91"/>
        <end position="108"/>
    </location>
</feature>
<proteinExistence type="predicted"/>
<dbReference type="AlphaFoldDB" id="A0A8J6QTI2"/>
<comment type="caution">
    <text evidence="2">The sequence shown here is derived from an EMBL/GenBank/DDBJ whole genome shotgun (WGS) entry which is preliminary data.</text>
</comment>
<feature type="transmembrane region" description="Helical" evidence="1">
    <location>
        <begin position="60"/>
        <end position="79"/>
    </location>
</feature>
<keyword evidence="3" id="KW-1185">Reference proteome</keyword>
<dbReference type="RefSeq" id="WP_191157755.1">
    <property type="nucleotide sequence ID" value="NZ_JACWUN010000022.1"/>
</dbReference>
<feature type="transmembrane region" description="Helical" evidence="1">
    <location>
        <begin position="21"/>
        <end position="40"/>
    </location>
</feature>
<accession>A0A8J6QTI2</accession>
<keyword evidence="1" id="KW-1133">Transmembrane helix</keyword>
<sequence length="156" mass="17563">MSPLQQQVQAKIKRFELLSGTGLWVLALFTALSIGASRNFDFLPTLSAGIRNILGVGPPVNYINWALVVYGFSALILVLAQMANNKKPRGALAHFGYLGAFYLFYHFSDGLEENFWAIFVVGLTILGLQSYHVWNYYHEKIHEQKEILEELNKLAG</sequence>
<organism evidence="2 3">
    <name type="scientific">Pelovirga terrestris</name>
    <dbReference type="NCBI Taxonomy" id="2771352"/>
    <lineage>
        <taxon>Bacteria</taxon>
        <taxon>Pseudomonadati</taxon>
        <taxon>Thermodesulfobacteriota</taxon>
        <taxon>Desulfuromonadia</taxon>
        <taxon>Geobacterales</taxon>
        <taxon>Geobacteraceae</taxon>
        <taxon>Pelovirga</taxon>
    </lineage>
</organism>
<dbReference type="EMBL" id="JACWUN010000022">
    <property type="protein sequence ID" value="MBD1401800.1"/>
    <property type="molecule type" value="Genomic_DNA"/>
</dbReference>